<keyword evidence="2" id="KW-1185">Reference proteome</keyword>
<proteinExistence type="predicted"/>
<accession>A0ACA9MCL1</accession>
<sequence length="130" mass="14124">MVNFTTKQPPLDPITGKATSVNLFNASRPHMRALHFSWFCFLIAFMSWFAVAPLLPSIQTDLKLTSTEVGDSNIASVSSTIIFRVASGPLCERFGSRRVMASLLIIGSIPTALVGLAQGPSSFTAIRFFI</sequence>
<dbReference type="EMBL" id="CAJVPM010011783">
    <property type="protein sequence ID" value="CAG8583618.1"/>
    <property type="molecule type" value="Genomic_DNA"/>
</dbReference>
<evidence type="ECO:0000313" key="2">
    <source>
        <dbReference type="Proteomes" id="UP000789860"/>
    </source>
</evidence>
<evidence type="ECO:0000313" key="1">
    <source>
        <dbReference type="EMBL" id="CAG8583618.1"/>
    </source>
</evidence>
<protein>
    <submittedName>
        <fullName evidence="1">1599_t:CDS:1</fullName>
    </submittedName>
</protein>
<dbReference type="Proteomes" id="UP000789860">
    <property type="component" value="Unassembled WGS sequence"/>
</dbReference>
<gene>
    <name evidence="1" type="ORF">SCALOS_LOCUS6304</name>
</gene>
<comment type="caution">
    <text evidence="1">The sequence shown here is derived from an EMBL/GenBank/DDBJ whole genome shotgun (WGS) entry which is preliminary data.</text>
</comment>
<organism evidence="1 2">
    <name type="scientific">Scutellospora calospora</name>
    <dbReference type="NCBI Taxonomy" id="85575"/>
    <lineage>
        <taxon>Eukaryota</taxon>
        <taxon>Fungi</taxon>
        <taxon>Fungi incertae sedis</taxon>
        <taxon>Mucoromycota</taxon>
        <taxon>Glomeromycotina</taxon>
        <taxon>Glomeromycetes</taxon>
        <taxon>Diversisporales</taxon>
        <taxon>Gigasporaceae</taxon>
        <taxon>Scutellospora</taxon>
    </lineage>
</organism>
<feature type="non-terminal residue" evidence="1">
    <location>
        <position position="130"/>
    </location>
</feature>
<reference evidence="1" key="1">
    <citation type="submission" date="2021-06" db="EMBL/GenBank/DDBJ databases">
        <authorList>
            <person name="Kallberg Y."/>
            <person name="Tangrot J."/>
            <person name="Rosling A."/>
        </authorList>
    </citation>
    <scope>NUCLEOTIDE SEQUENCE</scope>
    <source>
        <strain evidence="1">AU212A</strain>
    </source>
</reference>
<name>A0ACA9MCL1_9GLOM</name>